<evidence type="ECO:0008006" key="3">
    <source>
        <dbReference type="Google" id="ProtNLM"/>
    </source>
</evidence>
<evidence type="ECO:0000313" key="2">
    <source>
        <dbReference type="Proteomes" id="UP000237347"/>
    </source>
</evidence>
<dbReference type="AlphaFoldDB" id="A0AAW0KK98"/>
<gene>
    <name evidence="1" type="ORF">CFP56_017801</name>
</gene>
<dbReference type="EMBL" id="PKMF04000279">
    <property type="protein sequence ID" value="KAK7839619.1"/>
    <property type="molecule type" value="Genomic_DNA"/>
</dbReference>
<keyword evidence="2" id="KW-1185">Reference proteome</keyword>
<organism evidence="1 2">
    <name type="scientific">Quercus suber</name>
    <name type="common">Cork oak</name>
    <dbReference type="NCBI Taxonomy" id="58331"/>
    <lineage>
        <taxon>Eukaryota</taxon>
        <taxon>Viridiplantae</taxon>
        <taxon>Streptophyta</taxon>
        <taxon>Embryophyta</taxon>
        <taxon>Tracheophyta</taxon>
        <taxon>Spermatophyta</taxon>
        <taxon>Magnoliopsida</taxon>
        <taxon>eudicotyledons</taxon>
        <taxon>Gunneridae</taxon>
        <taxon>Pentapetalae</taxon>
        <taxon>rosids</taxon>
        <taxon>fabids</taxon>
        <taxon>Fagales</taxon>
        <taxon>Fagaceae</taxon>
        <taxon>Quercus</taxon>
    </lineage>
</organism>
<evidence type="ECO:0000313" key="1">
    <source>
        <dbReference type="EMBL" id="KAK7839619.1"/>
    </source>
</evidence>
<sequence>METITLEIEKNKEKEYEIDKILNRNKIVEDCLIQNKLERIIYNVLNKQVLVCPRETLDLVMMRFKNILIFHNLECKVKIRQTCCPDERFTIYCNVAFFFFFLNDNHALNPEKARYLDAIKRLILM</sequence>
<reference evidence="1 2" key="1">
    <citation type="journal article" date="2018" name="Sci. Data">
        <title>The draft genome sequence of cork oak.</title>
        <authorList>
            <person name="Ramos A.M."/>
            <person name="Usie A."/>
            <person name="Barbosa P."/>
            <person name="Barros P.M."/>
            <person name="Capote T."/>
            <person name="Chaves I."/>
            <person name="Simoes F."/>
            <person name="Abreu I."/>
            <person name="Carrasquinho I."/>
            <person name="Faro C."/>
            <person name="Guimaraes J.B."/>
            <person name="Mendonca D."/>
            <person name="Nobrega F."/>
            <person name="Rodrigues L."/>
            <person name="Saibo N.J.M."/>
            <person name="Varela M.C."/>
            <person name="Egas C."/>
            <person name="Matos J."/>
            <person name="Miguel C.M."/>
            <person name="Oliveira M.M."/>
            <person name="Ricardo C.P."/>
            <person name="Goncalves S."/>
        </authorList>
    </citation>
    <scope>NUCLEOTIDE SEQUENCE [LARGE SCALE GENOMIC DNA]</scope>
    <source>
        <strain evidence="2">cv. HL8</strain>
    </source>
</reference>
<comment type="caution">
    <text evidence="1">The sequence shown here is derived from an EMBL/GenBank/DDBJ whole genome shotgun (WGS) entry which is preliminary data.</text>
</comment>
<name>A0AAW0KK98_QUESU</name>
<accession>A0AAW0KK98</accession>
<protein>
    <recommendedName>
        <fullName evidence="3">Dynein light chain</fullName>
    </recommendedName>
</protein>
<dbReference type="Proteomes" id="UP000237347">
    <property type="component" value="Unassembled WGS sequence"/>
</dbReference>
<proteinExistence type="predicted"/>